<keyword evidence="1" id="KW-0547">Nucleotide-binding</keyword>
<gene>
    <name evidence="5" type="primary">LOC115392169</name>
</gene>
<reference evidence="5" key="3">
    <citation type="submission" date="2025-09" db="UniProtKB">
        <authorList>
            <consortium name="Ensembl"/>
        </authorList>
    </citation>
    <scope>IDENTIFICATION</scope>
</reference>
<evidence type="ECO:0000313" key="5">
    <source>
        <dbReference type="Ensembl" id="ENSSFAP00005046947.1"/>
    </source>
</evidence>
<dbReference type="GO" id="GO:0007166">
    <property type="term" value="P:cell surface receptor signaling pathway"/>
    <property type="evidence" value="ECO:0007669"/>
    <property type="project" value="InterPro"/>
</dbReference>
<evidence type="ECO:0000313" key="6">
    <source>
        <dbReference type="Proteomes" id="UP000472267"/>
    </source>
</evidence>
<dbReference type="GO" id="GO:0097527">
    <property type="term" value="P:necroptotic signaling pathway"/>
    <property type="evidence" value="ECO:0007669"/>
    <property type="project" value="TreeGrafter"/>
</dbReference>
<organism evidence="5 6">
    <name type="scientific">Salarias fasciatus</name>
    <name type="common">Jewelled blenny</name>
    <name type="synonym">Blennius fasciatus</name>
    <dbReference type="NCBI Taxonomy" id="181472"/>
    <lineage>
        <taxon>Eukaryota</taxon>
        <taxon>Metazoa</taxon>
        <taxon>Chordata</taxon>
        <taxon>Craniata</taxon>
        <taxon>Vertebrata</taxon>
        <taxon>Euteleostomi</taxon>
        <taxon>Actinopterygii</taxon>
        <taxon>Neopterygii</taxon>
        <taxon>Teleostei</taxon>
        <taxon>Neoteleostei</taxon>
        <taxon>Acanthomorphata</taxon>
        <taxon>Ovalentaria</taxon>
        <taxon>Blenniimorphae</taxon>
        <taxon>Blenniiformes</taxon>
        <taxon>Blennioidei</taxon>
        <taxon>Blenniidae</taxon>
        <taxon>Salariinae</taxon>
        <taxon>Salarias</taxon>
    </lineage>
</organism>
<dbReference type="Proteomes" id="UP000472267">
    <property type="component" value="Chromosome 7"/>
</dbReference>
<evidence type="ECO:0000256" key="2">
    <source>
        <dbReference type="ARBA" id="ARBA00022840"/>
    </source>
</evidence>
<dbReference type="PANTHER" id="PTHR44329:SF298">
    <property type="entry name" value="MIXED LINEAGE KINASE DOMAIN-LIKE PROTEIN"/>
    <property type="match status" value="1"/>
</dbReference>
<dbReference type="Pfam" id="PF22215">
    <property type="entry name" value="MLKL_N"/>
    <property type="match status" value="1"/>
</dbReference>
<keyword evidence="6" id="KW-1185">Reference proteome</keyword>
<dbReference type="PANTHER" id="PTHR44329">
    <property type="entry name" value="SERINE/THREONINE-PROTEIN KINASE TNNI3K-RELATED"/>
    <property type="match status" value="1"/>
</dbReference>
<evidence type="ECO:0000256" key="3">
    <source>
        <dbReference type="SAM" id="Coils"/>
    </source>
</evidence>
<accession>A0A672J185</accession>
<dbReference type="Pfam" id="PF07714">
    <property type="entry name" value="PK_Tyr_Ser-Thr"/>
    <property type="match status" value="1"/>
</dbReference>
<evidence type="ECO:0000259" key="4">
    <source>
        <dbReference type="PROSITE" id="PS50011"/>
    </source>
</evidence>
<dbReference type="Ensembl" id="ENSSFAT00005048540.1">
    <property type="protein sequence ID" value="ENSSFAP00005046947.1"/>
    <property type="gene ID" value="ENSSFAG00005022857.1"/>
</dbReference>
<reference evidence="5" key="2">
    <citation type="submission" date="2025-08" db="UniProtKB">
        <authorList>
            <consortium name="Ensembl"/>
        </authorList>
    </citation>
    <scope>IDENTIFICATION</scope>
</reference>
<reference evidence="5" key="1">
    <citation type="submission" date="2019-06" db="EMBL/GenBank/DDBJ databases">
        <authorList>
            <consortium name="Wellcome Sanger Institute Data Sharing"/>
        </authorList>
    </citation>
    <scope>NUCLEOTIDE SEQUENCE [LARGE SCALE GENOMIC DNA]</scope>
</reference>
<dbReference type="CDD" id="cd21037">
    <property type="entry name" value="MLKL_NTD"/>
    <property type="match status" value="1"/>
</dbReference>
<sequence>MDLIDPILSLASEIHTLVKNVKDNKDRCLYVSNRVETLEGPVRGIKELGAAQLKDKAMVEITLKDLRDTLQAAKKLIEKYTSANKVKLFFKSSIYGERFTIVNDHLNDASQTLCLALHVVNINKTEYARLCVTKVIIKKCKDIKVFLFAFEKNTVGLEKKPKELQYETEPFMKTPASEVYKGELNRSTVAIKRYLNPQSISPELRIFNKEVDTMKCFESPNILQIYGICIKNEQSPNPEFLIVMEYCEKGSLRQVLDNERDLPWTRKAQMCLDAARGLYRLHHTEKKSKVHGCLTSSNFLVDVGYRVKLGGLELATTETSLRRKSNDAEITSLCYCSPQMLSKNSYYTKECDIYSFGIVLWEIATGEKPFKGMSDDVIYQKVCKGDKEPLPDDCPPALAELIDACRAHDSFKRPTVVGVVNKLLRIVDCLAEAPGSSSASA</sequence>
<dbReference type="GO" id="GO:0005524">
    <property type="term" value="F:ATP binding"/>
    <property type="evidence" value="ECO:0007669"/>
    <property type="project" value="UniProtKB-KW"/>
</dbReference>
<dbReference type="SUPFAM" id="SSF56112">
    <property type="entry name" value="Protein kinase-like (PK-like)"/>
    <property type="match status" value="1"/>
</dbReference>
<dbReference type="InterPro" id="IPR059179">
    <property type="entry name" value="MLKL-like_MCAfunc"/>
</dbReference>
<keyword evidence="2" id="KW-0067">ATP-binding</keyword>
<dbReference type="GO" id="GO:0004672">
    <property type="term" value="F:protein kinase activity"/>
    <property type="evidence" value="ECO:0007669"/>
    <property type="project" value="InterPro"/>
</dbReference>
<feature type="coiled-coil region" evidence="3">
    <location>
        <begin position="56"/>
        <end position="83"/>
    </location>
</feature>
<dbReference type="PROSITE" id="PS50011">
    <property type="entry name" value="PROTEIN_KINASE_DOM"/>
    <property type="match status" value="1"/>
</dbReference>
<dbReference type="InterPro" id="IPR054000">
    <property type="entry name" value="MLKL_N"/>
</dbReference>
<keyword evidence="3" id="KW-0175">Coiled coil</keyword>
<dbReference type="Gene3D" id="1.20.930.20">
    <property type="entry name" value="Adaptor protein Cbl, N-terminal domain"/>
    <property type="match status" value="1"/>
</dbReference>
<dbReference type="InterPro" id="IPR001245">
    <property type="entry name" value="Ser-Thr/Tyr_kinase_cat_dom"/>
</dbReference>
<dbReference type="InterPro" id="IPR011009">
    <property type="entry name" value="Kinase-like_dom_sf"/>
</dbReference>
<dbReference type="InParanoid" id="A0A672J185"/>
<dbReference type="OMA" id="ANKKQCH"/>
<dbReference type="InterPro" id="IPR051681">
    <property type="entry name" value="Ser/Thr_Kinases-Pseudokinases"/>
</dbReference>
<dbReference type="Gene3D" id="3.30.200.20">
    <property type="entry name" value="Phosphorylase Kinase, domain 1"/>
    <property type="match status" value="1"/>
</dbReference>
<protein>
    <recommendedName>
        <fullName evidence="4">Protein kinase domain-containing protein</fullName>
    </recommendedName>
</protein>
<dbReference type="AlphaFoldDB" id="A0A672J185"/>
<dbReference type="InterPro" id="IPR036537">
    <property type="entry name" value="Adaptor_Cbl_N_dom_sf"/>
</dbReference>
<dbReference type="Gene3D" id="1.10.510.10">
    <property type="entry name" value="Transferase(Phosphotransferase) domain 1"/>
    <property type="match status" value="1"/>
</dbReference>
<name>A0A672J185_SALFA</name>
<feature type="domain" description="Protein kinase" evidence="4">
    <location>
        <begin position="165"/>
        <end position="424"/>
    </location>
</feature>
<evidence type="ECO:0000256" key="1">
    <source>
        <dbReference type="ARBA" id="ARBA00022741"/>
    </source>
</evidence>
<proteinExistence type="predicted"/>
<dbReference type="InterPro" id="IPR000719">
    <property type="entry name" value="Prot_kinase_dom"/>
</dbReference>